<dbReference type="InterPro" id="IPR027359">
    <property type="entry name" value="Volt_channel_dom_sf"/>
</dbReference>
<dbReference type="GO" id="GO:0005249">
    <property type="term" value="F:voltage-gated potassium channel activity"/>
    <property type="evidence" value="ECO:0007669"/>
    <property type="project" value="InterPro"/>
</dbReference>
<dbReference type="STRING" id="6573.A0A210Q1W8"/>
<evidence type="ECO:0000256" key="6">
    <source>
        <dbReference type="ARBA" id="ARBA00022882"/>
    </source>
</evidence>
<keyword evidence="16" id="KW-1185">Reference proteome</keyword>
<protein>
    <submittedName>
        <fullName evidence="15">Potassium voltage-gated channel protein Shaw</fullName>
    </submittedName>
</protein>
<accession>A0A210Q1W8</accession>
<dbReference type="PANTHER" id="PTHR11537">
    <property type="entry name" value="VOLTAGE-GATED POTASSIUM CHANNEL"/>
    <property type="match status" value="1"/>
</dbReference>
<feature type="transmembrane region" description="Helical" evidence="12">
    <location>
        <begin position="381"/>
        <end position="402"/>
    </location>
</feature>
<dbReference type="Gene3D" id="1.10.287.70">
    <property type="match status" value="1"/>
</dbReference>
<evidence type="ECO:0000256" key="11">
    <source>
        <dbReference type="ARBA" id="ARBA00023303"/>
    </source>
</evidence>
<dbReference type="GO" id="GO:0051260">
    <property type="term" value="P:protein homooligomerization"/>
    <property type="evidence" value="ECO:0007669"/>
    <property type="project" value="InterPro"/>
</dbReference>
<feature type="domain" description="Potassium channel tetramerisation-type BTB" evidence="14">
    <location>
        <begin position="4"/>
        <end position="96"/>
    </location>
</feature>
<evidence type="ECO:0000313" key="15">
    <source>
        <dbReference type="EMBL" id="OWF42689.1"/>
    </source>
</evidence>
<dbReference type="CDD" id="cd18317">
    <property type="entry name" value="BTB_POZ_Kv"/>
    <property type="match status" value="1"/>
</dbReference>
<evidence type="ECO:0000256" key="9">
    <source>
        <dbReference type="ARBA" id="ARBA00023065"/>
    </source>
</evidence>
<dbReference type="GO" id="GO:0001508">
    <property type="term" value="P:action potential"/>
    <property type="evidence" value="ECO:0007669"/>
    <property type="project" value="TreeGrafter"/>
</dbReference>
<evidence type="ECO:0000313" key="16">
    <source>
        <dbReference type="Proteomes" id="UP000242188"/>
    </source>
</evidence>
<keyword evidence="4 12" id="KW-0812">Transmembrane</keyword>
<dbReference type="GO" id="GO:0008076">
    <property type="term" value="C:voltage-gated potassium channel complex"/>
    <property type="evidence" value="ECO:0007669"/>
    <property type="project" value="InterPro"/>
</dbReference>
<name>A0A210Q1W8_MIZYE</name>
<evidence type="ECO:0000256" key="5">
    <source>
        <dbReference type="ARBA" id="ARBA00022826"/>
    </source>
</evidence>
<keyword evidence="3" id="KW-0633">Potassium transport</keyword>
<keyword evidence="2" id="KW-0813">Transport</keyword>
<dbReference type="InterPro" id="IPR028325">
    <property type="entry name" value="VG_K_chnl"/>
</dbReference>
<evidence type="ECO:0000256" key="10">
    <source>
        <dbReference type="ARBA" id="ARBA00023136"/>
    </source>
</evidence>
<dbReference type="InterPro" id="IPR005821">
    <property type="entry name" value="Ion_trans_dom"/>
</dbReference>
<evidence type="ECO:0000256" key="12">
    <source>
        <dbReference type="SAM" id="Phobius"/>
    </source>
</evidence>
<dbReference type="PANTHER" id="PTHR11537:SF254">
    <property type="entry name" value="POTASSIUM VOLTAGE-GATED CHANNEL PROTEIN SHAB"/>
    <property type="match status" value="1"/>
</dbReference>
<feature type="transmembrane region" description="Helical" evidence="12">
    <location>
        <begin position="321"/>
        <end position="342"/>
    </location>
</feature>
<feature type="transmembrane region" description="Helical" evidence="12">
    <location>
        <begin position="354"/>
        <end position="374"/>
    </location>
</feature>
<feature type="domain" description="Ion transport" evidence="13">
    <location>
        <begin position="162"/>
        <end position="411"/>
    </location>
</feature>
<evidence type="ECO:0000256" key="2">
    <source>
        <dbReference type="ARBA" id="ARBA00022448"/>
    </source>
</evidence>
<keyword evidence="9" id="KW-0406">Ion transport</keyword>
<dbReference type="PRINTS" id="PR00169">
    <property type="entry name" value="KCHANNEL"/>
</dbReference>
<dbReference type="InterPro" id="IPR003131">
    <property type="entry name" value="T1-type_BTB"/>
</dbReference>
<keyword evidence="5" id="KW-0631">Potassium channel</keyword>
<dbReference type="SUPFAM" id="SSF81324">
    <property type="entry name" value="Voltage-gated potassium channels"/>
    <property type="match status" value="1"/>
</dbReference>
<evidence type="ECO:0000259" key="14">
    <source>
        <dbReference type="Pfam" id="PF02214"/>
    </source>
</evidence>
<feature type="transmembrane region" description="Helical" evidence="12">
    <location>
        <begin position="279"/>
        <end position="301"/>
    </location>
</feature>
<dbReference type="Gene3D" id="3.30.710.10">
    <property type="entry name" value="Potassium Channel Kv1.1, Chain A"/>
    <property type="match status" value="1"/>
</dbReference>
<comment type="caution">
    <text evidence="15">The sequence shown here is derived from an EMBL/GenBank/DDBJ whole genome shotgun (WGS) entry which is preliminary data.</text>
</comment>
<organism evidence="15 16">
    <name type="scientific">Mizuhopecten yessoensis</name>
    <name type="common">Japanese scallop</name>
    <name type="synonym">Patinopecten yessoensis</name>
    <dbReference type="NCBI Taxonomy" id="6573"/>
    <lineage>
        <taxon>Eukaryota</taxon>
        <taxon>Metazoa</taxon>
        <taxon>Spiralia</taxon>
        <taxon>Lophotrochozoa</taxon>
        <taxon>Mollusca</taxon>
        <taxon>Bivalvia</taxon>
        <taxon>Autobranchia</taxon>
        <taxon>Pteriomorphia</taxon>
        <taxon>Pectinida</taxon>
        <taxon>Pectinoidea</taxon>
        <taxon>Pectinidae</taxon>
        <taxon>Mizuhopecten</taxon>
    </lineage>
</organism>
<dbReference type="AlphaFoldDB" id="A0A210Q1W8"/>
<evidence type="ECO:0000256" key="8">
    <source>
        <dbReference type="ARBA" id="ARBA00022989"/>
    </source>
</evidence>
<dbReference type="InterPro" id="IPR011333">
    <property type="entry name" value="SKP1/BTB/POZ_sf"/>
</dbReference>
<dbReference type="SUPFAM" id="SSF54695">
    <property type="entry name" value="POZ domain"/>
    <property type="match status" value="1"/>
</dbReference>
<feature type="transmembrane region" description="Helical" evidence="12">
    <location>
        <begin position="215"/>
        <end position="237"/>
    </location>
</feature>
<evidence type="ECO:0000259" key="13">
    <source>
        <dbReference type="Pfam" id="PF00520"/>
    </source>
</evidence>
<dbReference type="Pfam" id="PF02214">
    <property type="entry name" value="BTB_2"/>
    <property type="match status" value="1"/>
</dbReference>
<sequence length="432" mass="49215">MGYITLNVRGTIFVVEQDFVNVSVKSHSPLAQLNDSSKYYNREKDEFYFNKSAVVFDAVLDYLDTGNLHVPGNVCTEKFQSDLEFWGIPQCKLGKCCWKVFYRTEEDVTTMDTLLSHMPCDAIHTHRTGHLQLPELDEPVSGCSRSCIYSALNDNSTRIGKVWYGVLCVTILLSTFLFIMATVPSFRVKLDTTKTYPYSVTSNTAFMYWSTRPHYATVALDSACNVIFMIDWLVRFFCAPSKKSFMRSFLNCVELVSWVFQWIGLWMELQRYLFEVEGLYPVLFIISTICCVRILRVFRLINHSVGVKLLLLSLKSSARELFILAVSFGCVAIIFALLLYMAELGIDSDVTLPNVFVSLWWAIVTMTTVGYGDYYPTTPQGCCIGALCALTGILLIALPMAVTSSNFSDFYTFNKYRERYIKSLQKQKESDT</sequence>
<keyword evidence="10 12" id="KW-0472">Membrane</keyword>
<evidence type="ECO:0000256" key="4">
    <source>
        <dbReference type="ARBA" id="ARBA00022692"/>
    </source>
</evidence>
<proteinExistence type="predicted"/>
<dbReference type="Pfam" id="PF00520">
    <property type="entry name" value="Ion_trans"/>
    <property type="match status" value="1"/>
</dbReference>
<dbReference type="OrthoDB" id="415460at2759"/>
<keyword evidence="7" id="KW-0630">Potassium</keyword>
<reference evidence="15 16" key="1">
    <citation type="journal article" date="2017" name="Nat. Ecol. Evol.">
        <title>Scallop genome provides insights into evolution of bilaterian karyotype and development.</title>
        <authorList>
            <person name="Wang S."/>
            <person name="Zhang J."/>
            <person name="Jiao W."/>
            <person name="Li J."/>
            <person name="Xun X."/>
            <person name="Sun Y."/>
            <person name="Guo X."/>
            <person name="Huan P."/>
            <person name="Dong B."/>
            <person name="Zhang L."/>
            <person name="Hu X."/>
            <person name="Sun X."/>
            <person name="Wang J."/>
            <person name="Zhao C."/>
            <person name="Wang Y."/>
            <person name="Wang D."/>
            <person name="Huang X."/>
            <person name="Wang R."/>
            <person name="Lv J."/>
            <person name="Li Y."/>
            <person name="Zhang Z."/>
            <person name="Liu B."/>
            <person name="Lu W."/>
            <person name="Hui Y."/>
            <person name="Liang J."/>
            <person name="Zhou Z."/>
            <person name="Hou R."/>
            <person name="Li X."/>
            <person name="Liu Y."/>
            <person name="Li H."/>
            <person name="Ning X."/>
            <person name="Lin Y."/>
            <person name="Zhao L."/>
            <person name="Xing Q."/>
            <person name="Dou J."/>
            <person name="Li Y."/>
            <person name="Mao J."/>
            <person name="Guo H."/>
            <person name="Dou H."/>
            <person name="Li T."/>
            <person name="Mu C."/>
            <person name="Jiang W."/>
            <person name="Fu Q."/>
            <person name="Fu X."/>
            <person name="Miao Y."/>
            <person name="Liu J."/>
            <person name="Yu Q."/>
            <person name="Li R."/>
            <person name="Liao H."/>
            <person name="Li X."/>
            <person name="Kong Y."/>
            <person name="Jiang Z."/>
            <person name="Chourrout D."/>
            <person name="Li R."/>
            <person name="Bao Z."/>
        </authorList>
    </citation>
    <scope>NUCLEOTIDE SEQUENCE [LARGE SCALE GENOMIC DNA]</scope>
    <source>
        <strain evidence="15 16">PY_sf001</strain>
    </source>
</reference>
<keyword evidence="8 12" id="KW-1133">Transmembrane helix</keyword>
<dbReference type="Proteomes" id="UP000242188">
    <property type="component" value="Unassembled WGS sequence"/>
</dbReference>
<keyword evidence="6" id="KW-0851">Voltage-gated channel</keyword>
<feature type="transmembrane region" description="Helical" evidence="12">
    <location>
        <begin position="249"/>
        <end position="267"/>
    </location>
</feature>
<feature type="transmembrane region" description="Helical" evidence="12">
    <location>
        <begin position="162"/>
        <end position="183"/>
    </location>
</feature>
<dbReference type="Gene3D" id="1.20.120.350">
    <property type="entry name" value="Voltage-gated potassium channels. Chain C"/>
    <property type="match status" value="1"/>
</dbReference>
<dbReference type="EMBL" id="NEDP02005239">
    <property type="protein sequence ID" value="OWF42689.1"/>
    <property type="molecule type" value="Genomic_DNA"/>
</dbReference>
<dbReference type="InterPro" id="IPR003971">
    <property type="entry name" value="K_chnl_volt-dep_Kv5/Kv9"/>
</dbReference>
<evidence type="ECO:0000256" key="3">
    <source>
        <dbReference type="ARBA" id="ARBA00022538"/>
    </source>
</evidence>
<evidence type="ECO:0000256" key="1">
    <source>
        <dbReference type="ARBA" id="ARBA00004141"/>
    </source>
</evidence>
<dbReference type="FunFam" id="1.10.287.70:FF:000028">
    <property type="entry name" value="potassium voltage-gated channel subfamily D member 3"/>
    <property type="match status" value="1"/>
</dbReference>
<comment type="subcellular location">
    <subcellularLocation>
        <location evidence="1">Membrane</location>
        <topology evidence="1">Multi-pass membrane protein</topology>
    </subcellularLocation>
</comment>
<keyword evidence="11" id="KW-0407">Ion channel</keyword>
<evidence type="ECO:0000256" key="7">
    <source>
        <dbReference type="ARBA" id="ARBA00022958"/>
    </source>
</evidence>
<dbReference type="PRINTS" id="PR01494">
    <property type="entry name" value="KV9CHANNEL"/>
</dbReference>
<gene>
    <name evidence="15" type="ORF">KP79_PYT15768</name>
</gene>